<dbReference type="EMBL" id="JANBVO010000030">
    <property type="protein sequence ID" value="KAJ9138407.1"/>
    <property type="molecule type" value="Genomic_DNA"/>
</dbReference>
<evidence type="ECO:0000313" key="2">
    <source>
        <dbReference type="EMBL" id="KAJ9138407.1"/>
    </source>
</evidence>
<evidence type="ECO:0000256" key="1">
    <source>
        <dbReference type="SAM" id="Coils"/>
    </source>
</evidence>
<keyword evidence="1" id="KW-0175">Coiled coil</keyword>
<accession>A0AA38REZ3</accession>
<dbReference type="GO" id="GO:0003746">
    <property type="term" value="F:translation elongation factor activity"/>
    <property type="evidence" value="ECO:0007669"/>
    <property type="project" value="UniProtKB-KW"/>
</dbReference>
<feature type="coiled-coil region" evidence="1">
    <location>
        <begin position="115"/>
        <end position="152"/>
    </location>
</feature>
<name>A0AA38REZ3_9PEZI</name>
<dbReference type="PANTHER" id="PTHR21974">
    <property type="entry name" value="RE15880P"/>
    <property type="match status" value="1"/>
</dbReference>
<dbReference type="Proteomes" id="UP001174694">
    <property type="component" value="Unassembled WGS sequence"/>
</dbReference>
<dbReference type="AlphaFoldDB" id="A0AA38REZ3"/>
<evidence type="ECO:0000313" key="3">
    <source>
        <dbReference type="Proteomes" id="UP001174694"/>
    </source>
</evidence>
<gene>
    <name evidence="2" type="ORF">NKR23_g8558</name>
</gene>
<protein>
    <submittedName>
        <fullName evidence="2">Elongation factor 2 protein</fullName>
    </submittedName>
</protein>
<feature type="coiled-coil region" evidence="1">
    <location>
        <begin position="2"/>
        <end position="60"/>
    </location>
</feature>
<sequence>MASAIEDRIRAASTRNKELLQTLSATDHALPDLAQQSRYVADLEGQAATAARRLAEMDRKRQKELKEHASYRDSVLRRFAYKATGQAGKFSARAAKEEREYFDALREEHRESEMKRELDGMLAEARRARGNLEAEAERHRAAQRELDGLYDDIFAGPTPGFAEEDAAEGASGAALQAYHEARTAAEAEAQAGRVLRDAQARMAGALMAMEDALRASRRDLWGGGTFADMMERSALSQAEVQVAQARALVAQAQRTSPAVRDLPPVRIAQGSLMSDVFFDNIFTDMAFHEKIKQSAFEVQQCAGALAREVAAVDGRHAELARGLEGKARALEESRVTLQKAREAAFERITGRPLPPYSEGENWWE</sequence>
<keyword evidence="2" id="KW-0648">Protein biosynthesis</keyword>
<keyword evidence="2" id="KW-0251">Elongation factor</keyword>
<keyword evidence="3" id="KW-1185">Reference proteome</keyword>
<organism evidence="2 3">
    <name type="scientific">Pleurostoma richardsiae</name>
    <dbReference type="NCBI Taxonomy" id="41990"/>
    <lineage>
        <taxon>Eukaryota</taxon>
        <taxon>Fungi</taxon>
        <taxon>Dikarya</taxon>
        <taxon>Ascomycota</taxon>
        <taxon>Pezizomycotina</taxon>
        <taxon>Sordariomycetes</taxon>
        <taxon>Sordariomycetidae</taxon>
        <taxon>Calosphaeriales</taxon>
        <taxon>Pleurostomataceae</taxon>
        <taxon>Pleurostoma</taxon>
    </lineage>
</organism>
<reference evidence="2" key="1">
    <citation type="submission" date="2022-07" db="EMBL/GenBank/DDBJ databases">
        <title>Fungi with potential for degradation of polypropylene.</title>
        <authorList>
            <person name="Gostincar C."/>
        </authorList>
    </citation>
    <scope>NUCLEOTIDE SEQUENCE</scope>
    <source>
        <strain evidence="2">EXF-13308</strain>
    </source>
</reference>
<proteinExistence type="predicted"/>
<dbReference type="PANTHER" id="PTHR21974:SF2">
    <property type="entry name" value="RE15880P"/>
    <property type="match status" value="1"/>
</dbReference>
<comment type="caution">
    <text evidence="2">The sequence shown here is derived from an EMBL/GenBank/DDBJ whole genome shotgun (WGS) entry which is preliminary data.</text>
</comment>